<name>A0A1G2CG17_9BACT</name>
<dbReference type="Proteomes" id="UP000178880">
    <property type="component" value="Unassembled WGS sequence"/>
</dbReference>
<dbReference type="EMBL" id="MHLA01000002">
    <property type="protein sequence ID" value="OGZ00344.1"/>
    <property type="molecule type" value="Genomic_DNA"/>
</dbReference>
<evidence type="ECO:0000313" key="3">
    <source>
        <dbReference type="Proteomes" id="UP000178880"/>
    </source>
</evidence>
<dbReference type="AlphaFoldDB" id="A0A1G2CG17"/>
<protein>
    <recommendedName>
        <fullName evidence="1">SpoVT-AbrB domain-containing protein</fullName>
    </recommendedName>
</protein>
<sequence length="79" mass="8563">MTQKLLKVGSSAAVTIPKKSLKELGLKIGDEVYVGIDRVKKVVSISSAGKLSGADAKIAKLTFNFINRYRKDLEALGRK</sequence>
<comment type="caution">
    <text evidence="2">The sequence shown here is derived from an EMBL/GenBank/DDBJ whole genome shotgun (WGS) entry which is preliminary data.</text>
</comment>
<dbReference type="Gene3D" id="2.10.260.10">
    <property type="match status" value="1"/>
</dbReference>
<organism evidence="2 3">
    <name type="scientific">Candidatus Liptonbacteria bacterium RIFCSPLOWO2_01_FULL_52_25</name>
    <dbReference type="NCBI Taxonomy" id="1798650"/>
    <lineage>
        <taxon>Bacteria</taxon>
        <taxon>Candidatus Liptoniibacteriota</taxon>
    </lineage>
</organism>
<dbReference type="InterPro" id="IPR007159">
    <property type="entry name" value="SpoVT-AbrB_dom"/>
</dbReference>
<feature type="domain" description="SpoVT-AbrB" evidence="1">
    <location>
        <begin position="6"/>
        <end position="36"/>
    </location>
</feature>
<reference evidence="2 3" key="1">
    <citation type="journal article" date="2016" name="Nat. Commun.">
        <title>Thousands of microbial genomes shed light on interconnected biogeochemical processes in an aquifer system.</title>
        <authorList>
            <person name="Anantharaman K."/>
            <person name="Brown C.T."/>
            <person name="Hug L.A."/>
            <person name="Sharon I."/>
            <person name="Castelle C.J."/>
            <person name="Probst A.J."/>
            <person name="Thomas B.C."/>
            <person name="Singh A."/>
            <person name="Wilkins M.J."/>
            <person name="Karaoz U."/>
            <person name="Brodie E.L."/>
            <person name="Williams K.H."/>
            <person name="Hubbard S.S."/>
            <person name="Banfield J.F."/>
        </authorList>
    </citation>
    <scope>NUCLEOTIDE SEQUENCE [LARGE SCALE GENOMIC DNA]</scope>
</reference>
<evidence type="ECO:0000313" key="2">
    <source>
        <dbReference type="EMBL" id="OGZ00344.1"/>
    </source>
</evidence>
<proteinExistence type="predicted"/>
<gene>
    <name evidence="2" type="ORF">A2945_00755</name>
</gene>
<accession>A0A1G2CG17</accession>
<dbReference type="STRING" id="1798650.A2945_00755"/>
<dbReference type="Pfam" id="PF04014">
    <property type="entry name" value="MazE_antitoxin"/>
    <property type="match status" value="1"/>
</dbReference>
<evidence type="ECO:0000259" key="1">
    <source>
        <dbReference type="Pfam" id="PF04014"/>
    </source>
</evidence>
<dbReference type="SUPFAM" id="SSF89447">
    <property type="entry name" value="AbrB/MazE/MraZ-like"/>
    <property type="match status" value="1"/>
</dbReference>
<dbReference type="GO" id="GO:0003677">
    <property type="term" value="F:DNA binding"/>
    <property type="evidence" value="ECO:0007669"/>
    <property type="project" value="InterPro"/>
</dbReference>
<dbReference type="InterPro" id="IPR037914">
    <property type="entry name" value="SpoVT-AbrB_sf"/>
</dbReference>